<feature type="active site" evidence="7">
    <location>
        <position position="435"/>
    </location>
</feature>
<keyword evidence="11" id="KW-1185">Reference proteome</keyword>
<dbReference type="KEGG" id="vzi:G5S32_19650"/>
<dbReference type="NCBIfam" id="NF001989">
    <property type="entry name" value="PRK00784.1"/>
    <property type="match status" value="1"/>
</dbReference>
<dbReference type="EMBL" id="CP049332">
    <property type="protein sequence ID" value="QIH44173.1"/>
    <property type="molecule type" value="Genomic_DNA"/>
</dbReference>
<dbReference type="UniPathway" id="UPA00148"/>
<dbReference type="AlphaFoldDB" id="A0A6G7CQ40"/>
<dbReference type="Pfam" id="PF07685">
    <property type="entry name" value="GATase_3"/>
    <property type="match status" value="1"/>
</dbReference>
<name>A0A6G7CQ40_9VIBR</name>
<evidence type="ECO:0000256" key="2">
    <source>
        <dbReference type="ARBA" id="ARBA00006205"/>
    </source>
</evidence>
<evidence type="ECO:0000259" key="8">
    <source>
        <dbReference type="Pfam" id="PF01656"/>
    </source>
</evidence>
<proteinExistence type="inferred from homology"/>
<evidence type="ECO:0000313" key="10">
    <source>
        <dbReference type="EMBL" id="QIH44173.1"/>
    </source>
</evidence>
<evidence type="ECO:0000256" key="7">
    <source>
        <dbReference type="HAMAP-Rule" id="MF_00028"/>
    </source>
</evidence>
<dbReference type="Gene3D" id="3.40.50.300">
    <property type="entry name" value="P-loop containing nucleotide triphosphate hydrolases"/>
    <property type="match status" value="1"/>
</dbReference>
<dbReference type="InterPro" id="IPR002586">
    <property type="entry name" value="CobQ/CobB/MinD/ParA_Nub-bd_dom"/>
</dbReference>
<dbReference type="SUPFAM" id="SSF52540">
    <property type="entry name" value="P-loop containing nucleoside triphosphate hydrolases"/>
    <property type="match status" value="1"/>
</dbReference>
<dbReference type="Pfam" id="PF01656">
    <property type="entry name" value="CbiA"/>
    <property type="match status" value="1"/>
</dbReference>
<reference evidence="10 11" key="1">
    <citation type="submission" date="2020-02" db="EMBL/GenBank/DDBJ databases">
        <title>A complete genome of a marine bacterium Vibrio sp. ZWAL4003 isolated from the mangrove sediment with the ability to degrade polysaccharides.</title>
        <authorList>
            <person name="Wu J."/>
            <person name="Qu W."/>
            <person name="Zeng R."/>
        </authorList>
    </citation>
    <scope>NUCLEOTIDE SEQUENCE [LARGE SCALE GENOMIC DNA]</scope>
    <source>
        <strain evidence="10 11">ZWAL4003</strain>
    </source>
</reference>
<feature type="active site" description="Nucleophile" evidence="7">
    <location>
        <position position="333"/>
    </location>
</feature>
<comment type="pathway">
    <text evidence="1 7">Cofactor biosynthesis; adenosylcobalamin biosynthesis.</text>
</comment>
<dbReference type="GO" id="GO:0009236">
    <property type="term" value="P:cobalamin biosynthetic process"/>
    <property type="evidence" value="ECO:0007669"/>
    <property type="project" value="UniProtKB-UniRule"/>
</dbReference>
<keyword evidence="4 7" id="KW-0169">Cobalamin biosynthesis</keyword>
<evidence type="ECO:0000256" key="1">
    <source>
        <dbReference type="ARBA" id="ARBA00004953"/>
    </source>
</evidence>
<evidence type="ECO:0000313" key="11">
    <source>
        <dbReference type="Proteomes" id="UP000503003"/>
    </source>
</evidence>
<comment type="function">
    <text evidence="6 7">Catalyzes amidations at positions B, D, E, and G on adenosylcobyrinic A,C-diamide. NH(2) groups are provided by glutamine, and one molecule of ATP is hydrogenolyzed for each amidation.</text>
</comment>
<gene>
    <name evidence="7" type="primary">cobQ</name>
    <name evidence="10" type="ORF">G5S32_19650</name>
</gene>
<dbReference type="SUPFAM" id="SSF52317">
    <property type="entry name" value="Class I glutamine amidotransferase-like"/>
    <property type="match status" value="1"/>
</dbReference>
<dbReference type="CDD" id="cd01750">
    <property type="entry name" value="GATase1_CobQ"/>
    <property type="match status" value="1"/>
</dbReference>
<dbReference type="InterPro" id="IPR027417">
    <property type="entry name" value="P-loop_NTPase"/>
</dbReference>
<dbReference type="NCBIfam" id="TIGR00313">
    <property type="entry name" value="cobQ"/>
    <property type="match status" value="1"/>
</dbReference>
<dbReference type="HAMAP" id="MF_00028">
    <property type="entry name" value="CobQ"/>
    <property type="match status" value="1"/>
</dbReference>
<dbReference type="InterPro" id="IPR004459">
    <property type="entry name" value="CobQ_synth"/>
</dbReference>
<dbReference type="InterPro" id="IPR011698">
    <property type="entry name" value="GATase_3"/>
</dbReference>
<dbReference type="InterPro" id="IPR029062">
    <property type="entry name" value="Class_I_gatase-like"/>
</dbReference>
<dbReference type="Proteomes" id="UP000503003">
    <property type="component" value="Chromosome 2"/>
</dbReference>
<dbReference type="PROSITE" id="PS51274">
    <property type="entry name" value="GATASE_COBBQ"/>
    <property type="match status" value="1"/>
</dbReference>
<feature type="domain" description="CobB/CobQ-like glutamine amidotransferase" evidence="9">
    <location>
        <begin position="254"/>
        <end position="441"/>
    </location>
</feature>
<dbReference type="Gene3D" id="3.40.50.880">
    <property type="match status" value="1"/>
</dbReference>
<evidence type="ECO:0000256" key="4">
    <source>
        <dbReference type="ARBA" id="ARBA00022573"/>
    </source>
</evidence>
<comment type="similarity">
    <text evidence="2 7">Belongs to the CobB/CobQ family. CobQ subfamily.</text>
</comment>
<sequence length="493" mass="53418">MKSKTQALMVQGTTSDAGKSVLVAGICRVLARRGCRVAPFKPQNMALNSAVTADGGEIGRAQAVQALACGIEASVHMNPVLLKPNSDTGAQVILQGRALSNMEAQSYHDYKKVAMDTVLDSFGRLQNDYDYIVVEGAGSPAEVNLRENDIANMGFAEAADVPVIIIADIDKGGVFAHLYGTLVLLSESEQSRVKGFVINRFRGDIALLQSGLDWLEEKTGKPVLGVIPYLHGFDLEAEDAIMANQVKAEQTKLKVVVPVFTRISNHTDFDALRLNPDIDLRYAGKGEKLQHADLIILPGSKSTCADLEYLRSQGWDKDIQRHIRLGGKVMGICGGYQMLGDWIHDPDGVEGNPGSSKGLGLLNMVTTLTSQKQLTNVKGNVYLNGDVARVTGYEIHVGVSTVTEHSGAAPFIVLDNGSKDGLVSECGHILGTYLHGIFDEFDTANLICRWAGAQGLQEYDHVASKEKAINRIADAIEEHMNFEPLWENAFKVK</sequence>
<dbReference type="CDD" id="cd05389">
    <property type="entry name" value="CobQ_N"/>
    <property type="match status" value="1"/>
</dbReference>
<organism evidence="10 11">
    <name type="scientific">Vibrio ziniensis</name>
    <dbReference type="NCBI Taxonomy" id="2711221"/>
    <lineage>
        <taxon>Bacteria</taxon>
        <taxon>Pseudomonadati</taxon>
        <taxon>Pseudomonadota</taxon>
        <taxon>Gammaproteobacteria</taxon>
        <taxon>Vibrionales</taxon>
        <taxon>Vibrionaceae</taxon>
        <taxon>Vibrio</taxon>
    </lineage>
</organism>
<evidence type="ECO:0000256" key="6">
    <source>
        <dbReference type="ARBA" id="ARBA00025166"/>
    </source>
</evidence>
<protein>
    <recommendedName>
        <fullName evidence="3 7">Cobyric acid synthase</fullName>
    </recommendedName>
</protein>
<accession>A0A6G7CQ40</accession>
<evidence type="ECO:0000259" key="9">
    <source>
        <dbReference type="Pfam" id="PF07685"/>
    </source>
</evidence>
<dbReference type="PANTHER" id="PTHR21343">
    <property type="entry name" value="DETHIOBIOTIN SYNTHETASE"/>
    <property type="match status" value="1"/>
</dbReference>
<evidence type="ECO:0000256" key="3">
    <source>
        <dbReference type="ARBA" id="ARBA00019833"/>
    </source>
</evidence>
<dbReference type="GO" id="GO:0015420">
    <property type="term" value="F:ABC-type vitamin B12 transporter activity"/>
    <property type="evidence" value="ECO:0007669"/>
    <property type="project" value="UniProtKB-UniRule"/>
</dbReference>
<dbReference type="PANTHER" id="PTHR21343:SF1">
    <property type="entry name" value="COBYRIC ACID SYNTHASE"/>
    <property type="match status" value="1"/>
</dbReference>
<feature type="domain" description="CobQ/CobB/MinD/ParA nucleotide binding" evidence="8">
    <location>
        <begin position="8"/>
        <end position="233"/>
    </location>
</feature>
<dbReference type="GO" id="GO:0003824">
    <property type="term" value="F:catalytic activity"/>
    <property type="evidence" value="ECO:0007669"/>
    <property type="project" value="InterPro"/>
</dbReference>
<dbReference type="RefSeq" id="WP_165313835.1">
    <property type="nucleotide sequence ID" value="NZ_CP049332.1"/>
</dbReference>
<keyword evidence="5 7" id="KW-0315">Glutamine amidotransferase</keyword>
<evidence type="ECO:0000256" key="5">
    <source>
        <dbReference type="ARBA" id="ARBA00022962"/>
    </source>
</evidence>
<dbReference type="InterPro" id="IPR047045">
    <property type="entry name" value="CobQ_N"/>
</dbReference>
<dbReference type="InterPro" id="IPR033949">
    <property type="entry name" value="CobQ_GATase1"/>
</dbReference>